<accession>A0A0B7AWD4</accession>
<proteinExistence type="predicted"/>
<dbReference type="EMBL" id="HACG01038057">
    <property type="protein sequence ID" value="CEK84922.1"/>
    <property type="molecule type" value="Transcribed_RNA"/>
</dbReference>
<protein>
    <submittedName>
        <fullName evidence="1">Uncharacterized protein</fullName>
    </submittedName>
</protein>
<dbReference type="AlphaFoldDB" id="A0A0B7AWD4"/>
<sequence>MLITQLIVCSCQRRIQTQHRLEYIVETGKINEARQRKFWAARLHGMEHTNC</sequence>
<gene>
    <name evidence="1" type="primary">ORF145255</name>
</gene>
<organism evidence="1">
    <name type="scientific">Arion vulgaris</name>
    <dbReference type="NCBI Taxonomy" id="1028688"/>
    <lineage>
        <taxon>Eukaryota</taxon>
        <taxon>Metazoa</taxon>
        <taxon>Spiralia</taxon>
        <taxon>Lophotrochozoa</taxon>
        <taxon>Mollusca</taxon>
        <taxon>Gastropoda</taxon>
        <taxon>Heterobranchia</taxon>
        <taxon>Euthyneura</taxon>
        <taxon>Panpulmonata</taxon>
        <taxon>Eupulmonata</taxon>
        <taxon>Stylommatophora</taxon>
        <taxon>Helicina</taxon>
        <taxon>Arionoidea</taxon>
        <taxon>Arionidae</taxon>
        <taxon>Arion</taxon>
    </lineage>
</organism>
<reference evidence="1" key="1">
    <citation type="submission" date="2014-12" db="EMBL/GenBank/DDBJ databases">
        <title>Insight into the proteome of Arion vulgaris.</title>
        <authorList>
            <person name="Aradska J."/>
            <person name="Bulat T."/>
            <person name="Smidak R."/>
            <person name="Sarate P."/>
            <person name="Gangsoo J."/>
            <person name="Sialana F."/>
            <person name="Bilban M."/>
            <person name="Lubec G."/>
        </authorList>
    </citation>
    <scope>NUCLEOTIDE SEQUENCE</scope>
    <source>
        <tissue evidence="1">Skin</tissue>
    </source>
</reference>
<name>A0A0B7AWD4_9EUPU</name>
<evidence type="ECO:0000313" key="1">
    <source>
        <dbReference type="EMBL" id="CEK84922.1"/>
    </source>
</evidence>